<dbReference type="EMBL" id="QJSW01000007">
    <property type="protein sequence ID" value="PYE48784.1"/>
    <property type="molecule type" value="Genomic_DNA"/>
</dbReference>
<dbReference type="AlphaFoldDB" id="A0A2V4VQH2"/>
<gene>
    <name evidence="1" type="ORF">DFQ00_10777</name>
</gene>
<dbReference type="Proteomes" id="UP000247790">
    <property type="component" value="Unassembled WGS sequence"/>
</dbReference>
<evidence type="ECO:0000313" key="1">
    <source>
        <dbReference type="EMBL" id="PYE48784.1"/>
    </source>
</evidence>
<name>A0A2V4VQH2_PAEBA</name>
<proteinExistence type="predicted"/>
<accession>A0A2V4VQH2</accession>
<evidence type="ECO:0000313" key="2">
    <source>
        <dbReference type="Proteomes" id="UP000247790"/>
    </source>
</evidence>
<dbReference type="RefSeq" id="WP_244964872.1">
    <property type="nucleotide sequence ID" value="NZ_CP054614.1"/>
</dbReference>
<comment type="caution">
    <text evidence="1">The sequence shown here is derived from an EMBL/GenBank/DDBJ whole genome shotgun (WGS) entry which is preliminary data.</text>
</comment>
<organism evidence="1 2">
    <name type="scientific">Paenibacillus barcinonensis</name>
    <dbReference type="NCBI Taxonomy" id="198119"/>
    <lineage>
        <taxon>Bacteria</taxon>
        <taxon>Bacillati</taxon>
        <taxon>Bacillota</taxon>
        <taxon>Bacilli</taxon>
        <taxon>Bacillales</taxon>
        <taxon>Paenibacillaceae</taxon>
        <taxon>Paenibacillus</taxon>
    </lineage>
</organism>
<sequence>MQFLQMDAETRQLHEYRQRHLHDKASIESVIAEGETRGEQKKALEMAKELLKLGVEVSIVVTATKLSIAEVEALMIPD</sequence>
<protein>
    <submittedName>
        <fullName evidence="1">Putative transposase/invertase (TIGR01784 family)</fullName>
    </submittedName>
</protein>
<reference evidence="1 2" key="1">
    <citation type="submission" date="2018-06" db="EMBL/GenBank/DDBJ databases">
        <title>Genomic Encyclopedia of Type Strains, Phase III (KMG-III): the genomes of soil and plant-associated and newly described type strains.</title>
        <authorList>
            <person name="Whitman W."/>
        </authorList>
    </citation>
    <scope>NUCLEOTIDE SEQUENCE [LARGE SCALE GENOMIC DNA]</scope>
    <source>
        <strain evidence="1 2">CECT 7022</strain>
    </source>
</reference>